<name>A0ABM8EIJ0_9BACT</name>
<dbReference type="InterPro" id="IPR001173">
    <property type="entry name" value="Glyco_trans_2-like"/>
</dbReference>
<evidence type="ECO:0000313" key="8">
    <source>
        <dbReference type="Proteomes" id="UP001317705"/>
    </source>
</evidence>
<dbReference type="GO" id="GO:0016740">
    <property type="term" value="F:transferase activity"/>
    <property type="evidence" value="ECO:0007669"/>
    <property type="project" value="UniProtKB-KW"/>
</dbReference>
<dbReference type="Pfam" id="PF00535">
    <property type="entry name" value="Glycos_transf_2"/>
    <property type="match status" value="1"/>
</dbReference>
<sequence>MPGRDSTPELSIIVPTLNEATIIGDLCASLAAQRDCAFELIVADGGSTDDTRARLAALATTVPYPLIVVDSPAGRGRQMNAGVGAASGATLLFLHADCLLPAPAALRNALAALAAATAARGDDRLAGRFRLRFARPAATPNLPYYFYEWKARLPRPECIRGDQGLLLGRRFFAELGRFDPSLPFLEDVRLVARIAAAGGWLLLPDEIVTSARRFATEGLRERQTLNAIVADFAALGWLPFMGELPGLYRSHDRSGRLDLAEALERVAGLVRDLPLRSRLRLWYETGCFVRGNAWQLAFFADIRRHHRRGVPLEGAPLPRLARHDRTFDRLTDHPVGHLAAALLTWGWFRLTLARERRRPRRAG</sequence>
<dbReference type="Gene3D" id="3.90.550.10">
    <property type="entry name" value="Spore Coat Polysaccharide Biosynthesis Protein SpsA, Chain A"/>
    <property type="match status" value="1"/>
</dbReference>
<dbReference type="SUPFAM" id="SSF53448">
    <property type="entry name" value="Nucleotide-diphospho-sugar transferases"/>
    <property type="match status" value="1"/>
</dbReference>
<dbReference type="Proteomes" id="UP001317705">
    <property type="component" value="Chromosome"/>
</dbReference>
<feature type="domain" description="Glycosyltransferase 2-like" evidence="6">
    <location>
        <begin position="11"/>
        <end position="115"/>
    </location>
</feature>
<keyword evidence="2" id="KW-1003">Cell membrane</keyword>
<evidence type="ECO:0000256" key="3">
    <source>
        <dbReference type="ARBA" id="ARBA00022676"/>
    </source>
</evidence>
<dbReference type="EMBL" id="AP027151">
    <property type="protein sequence ID" value="BDV42256.1"/>
    <property type="molecule type" value="Genomic_DNA"/>
</dbReference>
<keyword evidence="8" id="KW-1185">Reference proteome</keyword>
<keyword evidence="4 7" id="KW-0808">Transferase</keyword>
<protein>
    <submittedName>
        <fullName evidence="7">Glycosyl transferase</fullName>
    </submittedName>
</protein>
<evidence type="ECO:0000256" key="2">
    <source>
        <dbReference type="ARBA" id="ARBA00022475"/>
    </source>
</evidence>
<dbReference type="NCBIfam" id="TIGR04283">
    <property type="entry name" value="glyco_like_mftF"/>
    <property type="match status" value="1"/>
</dbReference>
<dbReference type="InterPro" id="IPR026461">
    <property type="entry name" value="Trfase_2_rSAM/seldom_assoc"/>
</dbReference>
<dbReference type="PANTHER" id="PTHR43646">
    <property type="entry name" value="GLYCOSYLTRANSFERASE"/>
    <property type="match status" value="1"/>
</dbReference>
<accession>A0ABM8EIJ0</accession>
<evidence type="ECO:0000259" key="6">
    <source>
        <dbReference type="Pfam" id="PF00535"/>
    </source>
</evidence>
<proteinExistence type="predicted"/>
<dbReference type="RefSeq" id="WP_282002585.1">
    <property type="nucleotide sequence ID" value="NZ_AP027151.1"/>
</dbReference>
<evidence type="ECO:0000256" key="1">
    <source>
        <dbReference type="ARBA" id="ARBA00004236"/>
    </source>
</evidence>
<dbReference type="InterPro" id="IPR029044">
    <property type="entry name" value="Nucleotide-diphossugar_trans"/>
</dbReference>
<evidence type="ECO:0000256" key="4">
    <source>
        <dbReference type="ARBA" id="ARBA00022679"/>
    </source>
</evidence>
<organism evidence="7 8">
    <name type="scientific">Geotalea uraniireducens</name>
    <dbReference type="NCBI Taxonomy" id="351604"/>
    <lineage>
        <taxon>Bacteria</taxon>
        <taxon>Pseudomonadati</taxon>
        <taxon>Thermodesulfobacteriota</taxon>
        <taxon>Desulfuromonadia</taxon>
        <taxon>Geobacterales</taxon>
        <taxon>Geobacteraceae</taxon>
        <taxon>Geotalea</taxon>
    </lineage>
</organism>
<evidence type="ECO:0000256" key="5">
    <source>
        <dbReference type="ARBA" id="ARBA00023136"/>
    </source>
</evidence>
<dbReference type="PANTHER" id="PTHR43646:SF2">
    <property type="entry name" value="GLYCOSYLTRANSFERASE 2-LIKE DOMAIN-CONTAINING PROTEIN"/>
    <property type="match status" value="1"/>
</dbReference>
<reference evidence="7 8" key="1">
    <citation type="submission" date="2022-12" db="EMBL/GenBank/DDBJ databases">
        <title>Polyphasic characterization of Geotalea uranireducens NIT-SL11 newly isolated from a complex of sewage sludge and microbially reduced graphene oxide.</title>
        <authorList>
            <person name="Xie L."/>
            <person name="Yoshida N."/>
            <person name="Meng L."/>
        </authorList>
    </citation>
    <scope>NUCLEOTIDE SEQUENCE [LARGE SCALE GENOMIC DNA]</scope>
    <source>
        <strain evidence="7 8">NIT-SL11</strain>
    </source>
</reference>
<keyword evidence="5" id="KW-0472">Membrane</keyword>
<evidence type="ECO:0000313" key="7">
    <source>
        <dbReference type="EMBL" id="BDV42256.1"/>
    </source>
</evidence>
<comment type="subcellular location">
    <subcellularLocation>
        <location evidence="1">Cell membrane</location>
    </subcellularLocation>
</comment>
<gene>
    <name evidence="7" type="ORF">GURASL_11790</name>
</gene>
<keyword evidence="3" id="KW-0328">Glycosyltransferase</keyword>